<gene>
    <name evidence="2" type="ORF">K0M31_000633</name>
</gene>
<feature type="compositionally biased region" description="Basic and acidic residues" evidence="1">
    <location>
        <begin position="70"/>
        <end position="79"/>
    </location>
</feature>
<proteinExistence type="predicted"/>
<dbReference type="Proteomes" id="UP001177670">
    <property type="component" value="Unassembled WGS sequence"/>
</dbReference>
<sequence>MLQTTDIDAKDVATDCEQLVLSTRHDDDRTGARFFGPTFSATEFLSEKPTLTKTVELWNDLTAFPGRLPLRSETERNGKMENGSASESVAVDSSPRKIERYRRRRSSGSDDDDDDDDGGGTLIGNLVYGDAGHRM</sequence>
<name>A0AA40GE38_9HYME</name>
<dbReference type="EMBL" id="JAHYIQ010000001">
    <property type="protein sequence ID" value="KAK1136064.1"/>
    <property type="molecule type" value="Genomic_DNA"/>
</dbReference>
<organism evidence="2 3">
    <name type="scientific">Melipona bicolor</name>
    <dbReference type="NCBI Taxonomy" id="60889"/>
    <lineage>
        <taxon>Eukaryota</taxon>
        <taxon>Metazoa</taxon>
        <taxon>Ecdysozoa</taxon>
        <taxon>Arthropoda</taxon>
        <taxon>Hexapoda</taxon>
        <taxon>Insecta</taxon>
        <taxon>Pterygota</taxon>
        <taxon>Neoptera</taxon>
        <taxon>Endopterygota</taxon>
        <taxon>Hymenoptera</taxon>
        <taxon>Apocrita</taxon>
        <taxon>Aculeata</taxon>
        <taxon>Apoidea</taxon>
        <taxon>Anthophila</taxon>
        <taxon>Apidae</taxon>
        <taxon>Melipona</taxon>
    </lineage>
</organism>
<comment type="caution">
    <text evidence="2">The sequence shown here is derived from an EMBL/GenBank/DDBJ whole genome shotgun (WGS) entry which is preliminary data.</text>
</comment>
<dbReference type="AlphaFoldDB" id="A0AA40GE38"/>
<evidence type="ECO:0000256" key="1">
    <source>
        <dbReference type="SAM" id="MobiDB-lite"/>
    </source>
</evidence>
<feature type="compositionally biased region" description="Acidic residues" evidence="1">
    <location>
        <begin position="109"/>
        <end position="118"/>
    </location>
</feature>
<keyword evidence="3" id="KW-1185">Reference proteome</keyword>
<feature type="region of interest" description="Disordered" evidence="1">
    <location>
        <begin position="67"/>
        <end position="135"/>
    </location>
</feature>
<evidence type="ECO:0000313" key="3">
    <source>
        <dbReference type="Proteomes" id="UP001177670"/>
    </source>
</evidence>
<protein>
    <submittedName>
        <fullName evidence="2">Uncharacterized protein</fullName>
    </submittedName>
</protein>
<reference evidence="2" key="1">
    <citation type="submission" date="2021-10" db="EMBL/GenBank/DDBJ databases">
        <title>Melipona bicolor Genome sequencing and assembly.</title>
        <authorList>
            <person name="Araujo N.S."/>
            <person name="Arias M.C."/>
        </authorList>
    </citation>
    <scope>NUCLEOTIDE SEQUENCE</scope>
    <source>
        <strain evidence="2">USP_2M_L1-L4_2017</strain>
        <tissue evidence="2">Whole body</tissue>
    </source>
</reference>
<accession>A0AA40GE38</accession>
<evidence type="ECO:0000313" key="2">
    <source>
        <dbReference type="EMBL" id="KAK1136064.1"/>
    </source>
</evidence>